<dbReference type="EMBL" id="JBJJXI010000067">
    <property type="protein sequence ID" value="KAL3397024.1"/>
    <property type="molecule type" value="Genomic_DNA"/>
</dbReference>
<name>A0ABD2WVZ7_9HYME</name>
<keyword evidence="2" id="KW-1185">Reference proteome</keyword>
<accession>A0ABD2WVZ7</accession>
<dbReference type="Proteomes" id="UP001627154">
    <property type="component" value="Unassembled WGS sequence"/>
</dbReference>
<organism evidence="1 2">
    <name type="scientific">Trichogramma kaykai</name>
    <dbReference type="NCBI Taxonomy" id="54128"/>
    <lineage>
        <taxon>Eukaryota</taxon>
        <taxon>Metazoa</taxon>
        <taxon>Ecdysozoa</taxon>
        <taxon>Arthropoda</taxon>
        <taxon>Hexapoda</taxon>
        <taxon>Insecta</taxon>
        <taxon>Pterygota</taxon>
        <taxon>Neoptera</taxon>
        <taxon>Endopterygota</taxon>
        <taxon>Hymenoptera</taxon>
        <taxon>Apocrita</taxon>
        <taxon>Proctotrupomorpha</taxon>
        <taxon>Chalcidoidea</taxon>
        <taxon>Trichogrammatidae</taxon>
        <taxon>Trichogramma</taxon>
    </lineage>
</organism>
<evidence type="ECO:0000313" key="1">
    <source>
        <dbReference type="EMBL" id="KAL3397024.1"/>
    </source>
</evidence>
<reference evidence="1 2" key="1">
    <citation type="journal article" date="2024" name="bioRxiv">
        <title>A reference genome for Trichogramma kaykai: A tiny desert-dwelling parasitoid wasp with competing sex-ratio distorters.</title>
        <authorList>
            <person name="Culotta J."/>
            <person name="Lindsey A.R."/>
        </authorList>
    </citation>
    <scope>NUCLEOTIDE SEQUENCE [LARGE SCALE GENOMIC DNA]</scope>
    <source>
        <strain evidence="1 2">KSX58</strain>
    </source>
</reference>
<comment type="caution">
    <text evidence="1">The sequence shown here is derived from an EMBL/GenBank/DDBJ whole genome shotgun (WGS) entry which is preliminary data.</text>
</comment>
<proteinExistence type="predicted"/>
<evidence type="ECO:0000313" key="2">
    <source>
        <dbReference type="Proteomes" id="UP001627154"/>
    </source>
</evidence>
<protein>
    <submittedName>
        <fullName evidence="1">Uncharacterized protein</fullName>
    </submittedName>
</protein>
<gene>
    <name evidence="1" type="ORF">TKK_009061</name>
</gene>
<dbReference type="AlphaFoldDB" id="A0ABD2WVZ7"/>
<sequence length="193" mass="22555">MYFNFYYSIKIIFYAYINRGFHTARNILIIFIKWDRVPSSMLLRSRCTRARTHTHTHVLYTMDLCCTYILFYSSLYVRSGDSAPTKKKKREGKQTTRTIDCFDCSGPNKFSYGAQLRQKLIETIIARILVGFCRKWQDYPAIDQKELHYCVLVVVFAGTRLSLSLSLPCIHALRFITFRARLMLPAAKLHAGR</sequence>